<dbReference type="Proteomes" id="UP000030763">
    <property type="component" value="Unassembled WGS sequence"/>
</dbReference>
<protein>
    <recommendedName>
        <fullName evidence="5">Transmembrane protein</fullName>
    </recommendedName>
</protein>
<gene>
    <name evidence="3" type="ORF">EMWEY_00036360</name>
</gene>
<feature type="compositionally biased region" description="Low complexity" evidence="1">
    <location>
        <begin position="464"/>
        <end position="476"/>
    </location>
</feature>
<keyword evidence="4" id="KW-1185">Reference proteome</keyword>
<name>U6MA58_EIMMA</name>
<evidence type="ECO:0000313" key="4">
    <source>
        <dbReference type="Proteomes" id="UP000030763"/>
    </source>
</evidence>
<proteinExistence type="predicted"/>
<evidence type="ECO:0000313" key="3">
    <source>
        <dbReference type="EMBL" id="CDJ60931.1"/>
    </source>
</evidence>
<feature type="region of interest" description="Disordered" evidence="1">
    <location>
        <begin position="594"/>
        <end position="625"/>
    </location>
</feature>
<accession>U6MA58</accession>
<feature type="compositionally biased region" description="Polar residues" evidence="1">
    <location>
        <begin position="521"/>
        <end position="547"/>
    </location>
</feature>
<dbReference type="GeneID" id="25337622"/>
<dbReference type="AlphaFoldDB" id="U6MA58"/>
<feature type="compositionally biased region" description="Polar residues" evidence="1">
    <location>
        <begin position="885"/>
        <end position="902"/>
    </location>
</feature>
<dbReference type="EMBL" id="HG721959">
    <property type="protein sequence ID" value="CDJ60931.1"/>
    <property type="molecule type" value="Genomic_DNA"/>
</dbReference>
<organism evidence="3 4">
    <name type="scientific">Eimeria maxima</name>
    <name type="common">Coccidian parasite</name>
    <dbReference type="NCBI Taxonomy" id="5804"/>
    <lineage>
        <taxon>Eukaryota</taxon>
        <taxon>Sar</taxon>
        <taxon>Alveolata</taxon>
        <taxon>Apicomplexa</taxon>
        <taxon>Conoidasida</taxon>
        <taxon>Coccidia</taxon>
        <taxon>Eucoccidiorida</taxon>
        <taxon>Eimeriorina</taxon>
        <taxon>Eimeriidae</taxon>
        <taxon>Eimeria</taxon>
    </lineage>
</organism>
<reference evidence="3" key="2">
    <citation type="submission" date="2013-10" db="EMBL/GenBank/DDBJ databases">
        <authorList>
            <person name="Aslett M."/>
        </authorList>
    </citation>
    <scope>NUCLEOTIDE SEQUENCE [LARGE SCALE GENOMIC DNA]</scope>
    <source>
        <strain evidence="3">Weybridge</strain>
    </source>
</reference>
<dbReference type="OrthoDB" id="353992at2759"/>
<keyword evidence="2" id="KW-1133">Transmembrane helix</keyword>
<feature type="transmembrane region" description="Helical" evidence="2">
    <location>
        <begin position="53"/>
        <end position="73"/>
    </location>
</feature>
<sequence>MQTAAAAEPAALPTSPQLVGLGDSALKVFPGEVVLPLNSKSIRKRRNRGVKGPSIGVLALAAVAALTAGYLVVRCAVFLLNSSRSTGELRVLAGKENARQKDPVGACGSTEDDLRGAAAPAAHVVEEVDPSDDSSLAVRARDHLAKLSILIRDHKHVVLELNPHLKAKCVAEFLCLAVVEVSALLSVLIPEQWGAMKRAIYSTSTFVWDIRKSFGGFDLTRTRERHISCLHKMLDALPKGPPPKQALPHGERVVKLREVLELQTLVLRQLEIGLGWLTNAVKSLQEETGGLAELVAATTSTNSAADIGIAAAEGVSEPVDSYLSINSVAHNRITAAVVGIELLVHERKDQILQDPLLSHLLRKIHPPGHYGITNRHRLDYLSMQGVKPHGELLNALRKTHLGTYKPPWETVPPSYVDIHLKAAVSALKEASILEELRFLPEDPSSSDLQGLETEDTVAETVAHSASSRTTTTAATTGEWHEVSQTARNDEGVLAGLESSVSQQMLPAAAEAPRSFKLVKQTHGSSDNSSTPETQQTLPPSTFRTTVSASAAYSPETVLSSPGGGFFAPVASSSSAASGASLQVPIAFPGFTASRAHPAPSSSAQLRFERPRGSPRPHVPFKPRGVPFQRVPRQATSNVFGGPAAARPGQPLQLPEKGGYGWLPRRIPYEHAAASLPKEEPGEPIEIPIAAGFDLPAETAFDPSIWASPVPETQLLFADPRRPTNYGPRAGGPMQGIPVNRSVNLEGGWHPRQDLRRPSVTLFPQTEHNELTASAFSQGYQRFEDISGERERSVWDKVALLWGVSTPESMKDFRPPAGTTGTGLPEGSYGSQFDLEGWGQPRGDLRRPTSSVVQTDHHRELAKTAGASKLRPQAPSFVAKSVSGPRPSTSVLHVSLSQPSSTPVAGVWGTRSSSQQRGFPVDLYGPTISDEWSPRRRQSRTPGPRSGPLDNRAHGESTEAAIAAGFSELGLLFKGLSSEESGEKEYLEGNKR</sequence>
<evidence type="ECO:0000256" key="1">
    <source>
        <dbReference type="SAM" id="MobiDB-lite"/>
    </source>
</evidence>
<dbReference type="VEuPathDB" id="ToxoDB:EMWEY_00036360"/>
<evidence type="ECO:0008006" key="5">
    <source>
        <dbReference type="Google" id="ProtNLM"/>
    </source>
</evidence>
<feature type="region of interest" description="Disordered" evidence="1">
    <location>
        <begin position="460"/>
        <end position="479"/>
    </location>
</feature>
<reference evidence="3" key="1">
    <citation type="submission" date="2013-10" db="EMBL/GenBank/DDBJ databases">
        <title>Genomic analysis of the causative agents of coccidiosis in chickens.</title>
        <authorList>
            <person name="Reid A.J."/>
            <person name="Blake D."/>
            <person name="Billington K."/>
            <person name="Browne H."/>
            <person name="Dunn M."/>
            <person name="Hung S."/>
            <person name="Kawahara F."/>
            <person name="Miranda-Saavedra D."/>
            <person name="Mourier T."/>
            <person name="Nagra H."/>
            <person name="Otto T.D."/>
            <person name="Rawlings N."/>
            <person name="Sanchez A."/>
            <person name="Sanders M."/>
            <person name="Subramaniam C."/>
            <person name="Tay Y."/>
            <person name="Dear P."/>
            <person name="Doerig C."/>
            <person name="Gruber A."/>
            <person name="Parkinson J."/>
            <person name="Shirley M."/>
            <person name="Wan K.L."/>
            <person name="Berriman M."/>
            <person name="Tomley F."/>
            <person name="Pain A."/>
        </authorList>
    </citation>
    <scope>NUCLEOTIDE SEQUENCE [LARGE SCALE GENOMIC DNA]</scope>
    <source>
        <strain evidence="3">Weybridge</strain>
    </source>
</reference>
<dbReference type="RefSeq" id="XP_013337581.1">
    <property type="nucleotide sequence ID" value="XM_013482127.1"/>
</dbReference>
<keyword evidence="2" id="KW-0472">Membrane</keyword>
<feature type="compositionally biased region" description="Low complexity" evidence="1">
    <location>
        <begin position="594"/>
        <end position="603"/>
    </location>
</feature>
<feature type="region of interest" description="Disordered" evidence="1">
    <location>
        <begin position="518"/>
        <end position="547"/>
    </location>
</feature>
<keyword evidence="2" id="KW-0812">Transmembrane</keyword>
<evidence type="ECO:0000256" key="2">
    <source>
        <dbReference type="SAM" id="Phobius"/>
    </source>
</evidence>
<feature type="region of interest" description="Disordered" evidence="1">
    <location>
        <begin position="810"/>
        <end position="959"/>
    </location>
</feature>